<comment type="caution">
    <text evidence="2">The sequence shown here is derived from an EMBL/GenBank/DDBJ whole genome shotgun (WGS) entry which is preliminary data.</text>
</comment>
<protein>
    <submittedName>
        <fullName evidence="2">Uncharacterized protein</fullName>
    </submittedName>
</protein>
<name>A0ABR1DHM3_NECAM</name>
<dbReference type="Proteomes" id="UP001303046">
    <property type="component" value="Unassembled WGS sequence"/>
</dbReference>
<evidence type="ECO:0000313" key="2">
    <source>
        <dbReference type="EMBL" id="KAK6749983.1"/>
    </source>
</evidence>
<sequence length="137" mass="15663">MGEWEENLGCDGANLIHVCLLGQSIFRVLIYNSRQLTLDGRVSSIPFSLWSWEKLLENFTLLNERMPYRLSQGEGSPNFSQRFLKGDTTEEKTLDLKSCKNKRGGEARRSEFTNSARSRQEITKLSKGKCMEHFAPA</sequence>
<gene>
    <name evidence="2" type="primary">Necator_chrIV.g15452</name>
    <name evidence="2" type="ORF">RB195_002157</name>
</gene>
<evidence type="ECO:0000313" key="3">
    <source>
        <dbReference type="Proteomes" id="UP001303046"/>
    </source>
</evidence>
<feature type="region of interest" description="Disordered" evidence="1">
    <location>
        <begin position="95"/>
        <end position="119"/>
    </location>
</feature>
<proteinExistence type="predicted"/>
<evidence type="ECO:0000256" key="1">
    <source>
        <dbReference type="SAM" id="MobiDB-lite"/>
    </source>
</evidence>
<keyword evidence="3" id="KW-1185">Reference proteome</keyword>
<reference evidence="2 3" key="1">
    <citation type="submission" date="2023-08" db="EMBL/GenBank/DDBJ databases">
        <title>A Necator americanus chromosomal reference genome.</title>
        <authorList>
            <person name="Ilik V."/>
            <person name="Petrzelkova K.J."/>
            <person name="Pardy F."/>
            <person name="Fuh T."/>
            <person name="Niatou-Singa F.S."/>
            <person name="Gouil Q."/>
            <person name="Baker L."/>
            <person name="Ritchie M.E."/>
            <person name="Jex A.R."/>
            <person name="Gazzola D."/>
            <person name="Li H."/>
            <person name="Toshio Fujiwara R."/>
            <person name="Zhan B."/>
            <person name="Aroian R.V."/>
            <person name="Pafco B."/>
            <person name="Schwarz E.M."/>
        </authorList>
    </citation>
    <scope>NUCLEOTIDE SEQUENCE [LARGE SCALE GENOMIC DNA]</scope>
    <source>
        <strain evidence="2 3">Aroian</strain>
        <tissue evidence="2">Whole animal</tissue>
    </source>
</reference>
<organism evidence="2 3">
    <name type="scientific">Necator americanus</name>
    <name type="common">Human hookworm</name>
    <dbReference type="NCBI Taxonomy" id="51031"/>
    <lineage>
        <taxon>Eukaryota</taxon>
        <taxon>Metazoa</taxon>
        <taxon>Ecdysozoa</taxon>
        <taxon>Nematoda</taxon>
        <taxon>Chromadorea</taxon>
        <taxon>Rhabditida</taxon>
        <taxon>Rhabditina</taxon>
        <taxon>Rhabditomorpha</taxon>
        <taxon>Strongyloidea</taxon>
        <taxon>Ancylostomatidae</taxon>
        <taxon>Bunostominae</taxon>
        <taxon>Necator</taxon>
    </lineage>
</organism>
<feature type="compositionally biased region" description="Basic and acidic residues" evidence="1">
    <location>
        <begin position="95"/>
        <end position="111"/>
    </location>
</feature>
<accession>A0ABR1DHM3</accession>
<dbReference type="EMBL" id="JAVFWL010000004">
    <property type="protein sequence ID" value="KAK6749983.1"/>
    <property type="molecule type" value="Genomic_DNA"/>
</dbReference>